<accession>A0ABT2F572</accession>
<feature type="transmembrane region" description="Helical" evidence="1">
    <location>
        <begin position="30"/>
        <end position="48"/>
    </location>
</feature>
<protein>
    <submittedName>
        <fullName evidence="2">Uncharacterized protein</fullName>
    </submittedName>
</protein>
<evidence type="ECO:0000256" key="1">
    <source>
        <dbReference type="SAM" id="Phobius"/>
    </source>
</evidence>
<reference evidence="2 3" key="1">
    <citation type="journal article" date="2023" name="Int. J. Syst. Evol. Microbiol.">
        <title>Streptococcus sciuri sp. nov., Staphylococcus marylandisciuri sp. nov. and Staphylococcus americanisciuri sp. nov., isolated from faeces of eastern grey squirrel (Sciurus carolinensis).</title>
        <authorList>
            <person name="Volokhov D.V."/>
            <person name="Zagorodnyaya T.A."/>
            <person name="Furtak V.A."/>
            <person name="Nattanmai G."/>
            <person name="Randall L."/>
            <person name="Jose S."/>
            <person name="Gao Y."/>
            <person name="Eisenberg T."/>
            <person name="Delmonte P."/>
            <person name="Blom J."/>
            <person name="Mitchell K.K."/>
        </authorList>
    </citation>
    <scope>NUCLEOTIDE SEQUENCE [LARGE SCALE GENOMIC DNA]</scope>
    <source>
        <strain evidence="2 3">GRT3</strain>
    </source>
</reference>
<organism evidence="2 3">
    <name type="scientific">Staphylococcus americanisciuri</name>
    <dbReference type="NCBI Taxonomy" id="2973940"/>
    <lineage>
        <taxon>Bacteria</taxon>
        <taxon>Bacillati</taxon>
        <taxon>Bacillota</taxon>
        <taxon>Bacilli</taxon>
        <taxon>Bacillales</taxon>
        <taxon>Staphylococcaceae</taxon>
        <taxon>Staphylococcus</taxon>
    </lineage>
</organism>
<keyword evidence="3" id="KW-1185">Reference proteome</keyword>
<keyword evidence="1" id="KW-1133">Transmembrane helix</keyword>
<name>A0ABT2F572_9STAP</name>
<gene>
    <name evidence="2" type="ORF">NXS11_08535</name>
</gene>
<dbReference type="Proteomes" id="UP001205609">
    <property type="component" value="Unassembled WGS sequence"/>
</dbReference>
<keyword evidence="1" id="KW-0812">Transmembrane</keyword>
<evidence type="ECO:0000313" key="3">
    <source>
        <dbReference type="Proteomes" id="UP001205609"/>
    </source>
</evidence>
<comment type="caution">
    <text evidence="2">The sequence shown here is derived from an EMBL/GenBank/DDBJ whole genome shotgun (WGS) entry which is preliminary data.</text>
</comment>
<dbReference type="RefSeq" id="WP_259200550.1">
    <property type="nucleotide sequence ID" value="NZ_JANUXY010000008.1"/>
</dbReference>
<dbReference type="NCBIfam" id="NF047566">
    <property type="entry name" value="SE1626_fam"/>
    <property type="match status" value="1"/>
</dbReference>
<keyword evidence="1" id="KW-0472">Membrane</keyword>
<dbReference type="EMBL" id="JANUXY010000008">
    <property type="protein sequence ID" value="MCS4486942.1"/>
    <property type="molecule type" value="Genomic_DNA"/>
</dbReference>
<sequence length="57" mass="6492">MKHLTKIFVGLASIIFVIGMIFQIQGEEPAAIKLFSATILFMVCAFISRNNNRKKYK</sequence>
<evidence type="ECO:0000313" key="2">
    <source>
        <dbReference type="EMBL" id="MCS4486942.1"/>
    </source>
</evidence>
<proteinExistence type="predicted"/>
<feature type="transmembrane region" description="Helical" evidence="1">
    <location>
        <begin position="7"/>
        <end position="24"/>
    </location>
</feature>